<keyword evidence="3" id="KW-1185">Reference proteome</keyword>
<reference evidence="2 3" key="1">
    <citation type="journal article" date="2020" name="Mol. Biol. Evol.">
        <title>Distinct Expression and Methylation Patterns for Genes with Different Fates following a Single Whole-Genome Duplication in Flowering Plants.</title>
        <authorList>
            <person name="Shi T."/>
            <person name="Rahmani R.S."/>
            <person name="Gugger P.F."/>
            <person name="Wang M."/>
            <person name="Li H."/>
            <person name="Zhang Y."/>
            <person name="Li Z."/>
            <person name="Wang Q."/>
            <person name="Van de Peer Y."/>
            <person name="Marchal K."/>
            <person name="Chen J."/>
        </authorList>
    </citation>
    <scope>NUCLEOTIDE SEQUENCE [LARGE SCALE GENOMIC DNA]</scope>
    <source>
        <tissue evidence="2">Leaf</tissue>
    </source>
</reference>
<feature type="compositionally biased region" description="Polar residues" evidence="1">
    <location>
        <begin position="1"/>
        <end position="13"/>
    </location>
</feature>
<accession>A0A822YXE1</accession>
<feature type="region of interest" description="Disordered" evidence="1">
    <location>
        <begin position="1"/>
        <end position="38"/>
    </location>
</feature>
<protein>
    <submittedName>
        <fullName evidence="2">Uncharacterized protein</fullName>
    </submittedName>
</protein>
<name>A0A822YXE1_NELNU</name>
<organism evidence="2 3">
    <name type="scientific">Nelumbo nucifera</name>
    <name type="common">Sacred lotus</name>
    <dbReference type="NCBI Taxonomy" id="4432"/>
    <lineage>
        <taxon>Eukaryota</taxon>
        <taxon>Viridiplantae</taxon>
        <taxon>Streptophyta</taxon>
        <taxon>Embryophyta</taxon>
        <taxon>Tracheophyta</taxon>
        <taxon>Spermatophyta</taxon>
        <taxon>Magnoliopsida</taxon>
        <taxon>Proteales</taxon>
        <taxon>Nelumbonaceae</taxon>
        <taxon>Nelumbo</taxon>
    </lineage>
</organism>
<gene>
    <name evidence="2" type="ORF">HUJ06_006475</name>
</gene>
<dbReference type="AlphaFoldDB" id="A0A822YXE1"/>
<evidence type="ECO:0000313" key="3">
    <source>
        <dbReference type="Proteomes" id="UP000607653"/>
    </source>
</evidence>
<evidence type="ECO:0000313" key="2">
    <source>
        <dbReference type="EMBL" id="DAD35835.1"/>
    </source>
</evidence>
<dbReference type="Proteomes" id="UP000607653">
    <property type="component" value="Unassembled WGS sequence"/>
</dbReference>
<comment type="caution">
    <text evidence="2">The sequence shown here is derived from an EMBL/GenBank/DDBJ whole genome shotgun (WGS) entry which is preliminary data.</text>
</comment>
<feature type="compositionally biased region" description="Polar residues" evidence="1">
    <location>
        <begin position="21"/>
        <end position="38"/>
    </location>
</feature>
<dbReference type="EMBL" id="DUZY01000004">
    <property type="protein sequence ID" value="DAD35835.1"/>
    <property type="molecule type" value="Genomic_DNA"/>
</dbReference>
<sequence>MYEASPTTESASRQPPRIFPGNTSVPTLQMSLWRSPRS</sequence>
<evidence type="ECO:0000256" key="1">
    <source>
        <dbReference type="SAM" id="MobiDB-lite"/>
    </source>
</evidence>
<proteinExistence type="predicted"/>